<evidence type="ECO:0000256" key="2">
    <source>
        <dbReference type="ARBA" id="ARBA00023315"/>
    </source>
</evidence>
<name>A0A2V2LD54_9RHOB</name>
<feature type="domain" description="N-acetyltransferase" evidence="3">
    <location>
        <begin position="39"/>
        <end position="192"/>
    </location>
</feature>
<dbReference type="OrthoDB" id="275336at2"/>
<dbReference type="Gene3D" id="3.40.630.30">
    <property type="match status" value="1"/>
</dbReference>
<dbReference type="GO" id="GO:0016747">
    <property type="term" value="F:acyltransferase activity, transferring groups other than amino-acyl groups"/>
    <property type="evidence" value="ECO:0007669"/>
    <property type="project" value="InterPro"/>
</dbReference>
<proteinExistence type="predicted"/>
<dbReference type="SUPFAM" id="SSF55729">
    <property type="entry name" value="Acyl-CoA N-acyltransferases (Nat)"/>
    <property type="match status" value="1"/>
</dbReference>
<organism evidence="4 5">
    <name type="scientific">Meridianimarinicoccus roseus</name>
    <dbReference type="NCBI Taxonomy" id="2072018"/>
    <lineage>
        <taxon>Bacteria</taxon>
        <taxon>Pseudomonadati</taxon>
        <taxon>Pseudomonadota</taxon>
        <taxon>Alphaproteobacteria</taxon>
        <taxon>Rhodobacterales</taxon>
        <taxon>Paracoccaceae</taxon>
        <taxon>Meridianimarinicoccus</taxon>
    </lineage>
</organism>
<dbReference type="AlphaFoldDB" id="A0A2V2LD54"/>
<dbReference type="InterPro" id="IPR016181">
    <property type="entry name" value="Acyl_CoA_acyltransferase"/>
</dbReference>
<sequence>MLAPGFHDVPAGMVAAVVTHLEMTARPAPRPAPPLVGAEVVPVANPETGWYRALFDRVGGQDWLWFSRLAMDEAKLSAILTDPGVAVHVLRRKGREDGFFELDFRQPGLCELAFLGVAPGALGTGAGRLMMNTALAAAWARPITALRVHTCTFDHPAALDFYRRSGFSVTRREVEIAPDPRLTGVLPRTAAPHVPVIV</sequence>
<dbReference type="PANTHER" id="PTHR43800">
    <property type="entry name" value="PEPTIDYL-LYSINE N-ACETYLTRANSFERASE YJAB"/>
    <property type="match status" value="1"/>
</dbReference>
<evidence type="ECO:0000259" key="3">
    <source>
        <dbReference type="PROSITE" id="PS51186"/>
    </source>
</evidence>
<dbReference type="PANTHER" id="PTHR43800:SF1">
    <property type="entry name" value="PEPTIDYL-LYSINE N-ACETYLTRANSFERASE YJAB"/>
    <property type="match status" value="1"/>
</dbReference>
<gene>
    <name evidence="4" type="ORF">DKT77_06150</name>
</gene>
<keyword evidence="2" id="KW-0012">Acyltransferase</keyword>
<dbReference type="InterPro" id="IPR000182">
    <property type="entry name" value="GNAT_dom"/>
</dbReference>
<dbReference type="RefSeq" id="WP_109810839.1">
    <property type="nucleotide sequence ID" value="NZ_QGKU01000026.1"/>
</dbReference>
<evidence type="ECO:0000313" key="4">
    <source>
        <dbReference type="EMBL" id="PWR03438.1"/>
    </source>
</evidence>
<dbReference type="EMBL" id="QGKU01000026">
    <property type="protein sequence ID" value="PWR03438.1"/>
    <property type="molecule type" value="Genomic_DNA"/>
</dbReference>
<accession>A0A2V2LD54</accession>
<dbReference type="PROSITE" id="PS51186">
    <property type="entry name" value="GNAT"/>
    <property type="match status" value="1"/>
</dbReference>
<comment type="caution">
    <text evidence="4">The sequence shown here is derived from an EMBL/GenBank/DDBJ whole genome shotgun (WGS) entry which is preliminary data.</text>
</comment>
<dbReference type="Pfam" id="PF00583">
    <property type="entry name" value="Acetyltransf_1"/>
    <property type="match status" value="1"/>
</dbReference>
<reference evidence="4 5" key="1">
    <citation type="submission" date="2018-05" db="EMBL/GenBank/DDBJ databases">
        <title>Rhodobacteraceae gen. nov., sp. nov. isolated from sea water.</title>
        <authorList>
            <person name="Ren Y."/>
        </authorList>
    </citation>
    <scope>NUCLEOTIDE SEQUENCE [LARGE SCALE GENOMIC DNA]</scope>
    <source>
        <strain evidence="4 5">TG-679</strain>
    </source>
</reference>
<keyword evidence="5" id="KW-1185">Reference proteome</keyword>
<dbReference type="CDD" id="cd04301">
    <property type="entry name" value="NAT_SF"/>
    <property type="match status" value="1"/>
</dbReference>
<keyword evidence="1 4" id="KW-0808">Transferase</keyword>
<evidence type="ECO:0000256" key="1">
    <source>
        <dbReference type="ARBA" id="ARBA00022679"/>
    </source>
</evidence>
<protein>
    <submittedName>
        <fullName evidence="4">GNAT family N-acetyltransferase</fullName>
    </submittedName>
</protein>
<evidence type="ECO:0000313" key="5">
    <source>
        <dbReference type="Proteomes" id="UP000245680"/>
    </source>
</evidence>
<dbReference type="Proteomes" id="UP000245680">
    <property type="component" value="Unassembled WGS sequence"/>
</dbReference>